<sequence>MTDETRRPLEETPEVADAIEDDVAVDAFITGGGADSDNPEFLQPGEEPKVRTGADQPWDPEDLAVAEGRDPTPKNVERARRELDRDGAAAIERTVP</sequence>
<name>A0A4R6JUR2_9ACTN</name>
<dbReference type="OrthoDB" id="3400680at2"/>
<accession>A0A4R6JUR2</accession>
<organism evidence="2 3">
    <name type="scientific">Paractinoplanes brasiliensis</name>
    <dbReference type="NCBI Taxonomy" id="52695"/>
    <lineage>
        <taxon>Bacteria</taxon>
        <taxon>Bacillati</taxon>
        <taxon>Actinomycetota</taxon>
        <taxon>Actinomycetes</taxon>
        <taxon>Micromonosporales</taxon>
        <taxon>Micromonosporaceae</taxon>
        <taxon>Paractinoplanes</taxon>
    </lineage>
</organism>
<evidence type="ECO:0000313" key="2">
    <source>
        <dbReference type="EMBL" id="TDO40454.1"/>
    </source>
</evidence>
<proteinExistence type="predicted"/>
<evidence type="ECO:0000256" key="1">
    <source>
        <dbReference type="SAM" id="MobiDB-lite"/>
    </source>
</evidence>
<evidence type="ECO:0000313" key="3">
    <source>
        <dbReference type="Proteomes" id="UP000294901"/>
    </source>
</evidence>
<feature type="compositionally biased region" description="Acidic residues" evidence="1">
    <location>
        <begin position="11"/>
        <end position="24"/>
    </location>
</feature>
<keyword evidence="3" id="KW-1185">Reference proteome</keyword>
<protein>
    <submittedName>
        <fullName evidence="2">Uncharacterized protein</fullName>
    </submittedName>
</protein>
<dbReference type="Proteomes" id="UP000294901">
    <property type="component" value="Unassembled WGS sequence"/>
</dbReference>
<dbReference type="AlphaFoldDB" id="A0A4R6JUR2"/>
<feature type="compositionally biased region" description="Basic and acidic residues" evidence="1">
    <location>
        <begin position="67"/>
        <end position="87"/>
    </location>
</feature>
<comment type="caution">
    <text evidence="2">The sequence shown here is derived from an EMBL/GenBank/DDBJ whole genome shotgun (WGS) entry which is preliminary data.</text>
</comment>
<dbReference type="RefSeq" id="WP_133874631.1">
    <property type="nucleotide sequence ID" value="NZ_BOMD01000007.1"/>
</dbReference>
<feature type="region of interest" description="Disordered" evidence="1">
    <location>
        <begin position="1"/>
        <end position="96"/>
    </location>
</feature>
<gene>
    <name evidence="2" type="ORF">C8E87_4168</name>
</gene>
<dbReference type="EMBL" id="SNWR01000001">
    <property type="protein sequence ID" value="TDO40454.1"/>
    <property type="molecule type" value="Genomic_DNA"/>
</dbReference>
<feature type="compositionally biased region" description="Basic and acidic residues" evidence="1">
    <location>
        <begin position="1"/>
        <end position="10"/>
    </location>
</feature>
<reference evidence="2 3" key="1">
    <citation type="submission" date="2019-03" db="EMBL/GenBank/DDBJ databases">
        <title>Sequencing the genomes of 1000 actinobacteria strains.</title>
        <authorList>
            <person name="Klenk H.-P."/>
        </authorList>
    </citation>
    <scope>NUCLEOTIDE SEQUENCE [LARGE SCALE GENOMIC DNA]</scope>
    <source>
        <strain evidence="2 3">DSM 43805</strain>
    </source>
</reference>